<dbReference type="Proteomes" id="UP001183643">
    <property type="component" value="Unassembled WGS sequence"/>
</dbReference>
<proteinExistence type="predicted"/>
<name>A0AAE4C7R9_9ACTN</name>
<keyword evidence="2" id="KW-1185">Reference proteome</keyword>
<gene>
    <name evidence="1" type="ORF">J2S41_000615</name>
</gene>
<protein>
    <submittedName>
        <fullName evidence="1">Uncharacterized protein</fullName>
    </submittedName>
</protein>
<dbReference type="EMBL" id="JAVDYB010000001">
    <property type="protein sequence ID" value="MDR7273837.1"/>
    <property type="molecule type" value="Genomic_DNA"/>
</dbReference>
<organism evidence="1 2">
    <name type="scientific">Catenuloplanes atrovinosus</name>
    <dbReference type="NCBI Taxonomy" id="137266"/>
    <lineage>
        <taxon>Bacteria</taxon>
        <taxon>Bacillati</taxon>
        <taxon>Actinomycetota</taxon>
        <taxon>Actinomycetes</taxon>
        <taxon>Micromonosporales</taxon>
        <taxon>Micromonosporaceae</taxon>
        <taxon>Catenuloplanes</taxon>
    </lineage>
</organism>
<sequence length="109" mass="12615">MKVRRIFLIDQPGGGIEPEVRRTCERQSRMGIEIRLLDRAMIPDVRRVDGLGFIVFDGLMTYEVIPSSMEVEARSAIAETRLLLSQKRVRKFTEIFHDLWEAGQELPRA</sequence>
<dbReference type="AlphaFoldDB" id="A0AAE4C7R9"/>
<evidence type="ECO:0000313" key="2">
    <source>
        <dbReference type="Proteomes" id="UP001183643"/>
    </source>
</evidence>
<accession>A0AAE4C7R9</accession>
<reference evidence="1" key="1">
    <citation type="submission" date="2023-07" db="EMBL/GenBank/DDBJ databases">
        <title>Sequencing the genomes of 1000 actinobacteria strains.</title>
        <authorList>
            <person name="Klenk H.-P."/>
        </authorList>
    </citation>
    <scope>NUCLEOTIDE SEQUENCE</scope>
    <source>
        <strain evidence="1">DSM 44707</strain>
    </source>
</reference>
<dbReference type="RefSeq" id="WP_310362783.1">
    <property type="nucleotide sequence ID" value="NZ_JAVDYB010000001.1"/>
</dbReference>
<evidence type="ECO:0000313" key="1">
    <source>
        <dbReference type="EMBL" id="MDR7273837.1"/>
    </source>
</evidence>
<comment type="caution">
    <text evidence="1">The sequence shown here is derived from an EMBL/GenBank/DDBJ whole genome shotgun (WGS) entry which is preliminary data.</text>
</comment>